<comment type="caution">
    <text evidence="1">The sequence shown here is derived from an EMBL/GenBank/DDBJ whole genome shotgun (WGS) entry which is preliminary data.</text>
</comment>
<name>A0ACC4ZZ71_9BACL</name>
<organism evidence="1 2">
    <name type="scientific">Paenibacillus jamilae</name>
    <dbReference type="NCBI Taxonomy" id="114136"/>
    <lineage>
        <taxon>Bacteria</taxon>
        <taxon>Bacillati</taxon>
        <taxon>Bacillota</taxon>
        <taxon>Bacilli</taxon>
        <taxon>Bacillales</taxon>
        <taxon>Paenibacillaceae</taxon>
        <taxon>Paenibacillus</taxon>
    </lineage>
</organism>
<evidence type="ECO:0000313" key="2">
    <source>
        <dbReference type="Proteomes" id="UP000074866"/>
    </source>
</evidence>
<keyword evidence="2" id="KW-1185">Reference proteome</keyword>
<accession>A0ACC4ZZ71</accession>
<reference evidence="1 2" key="1">
    <citation type="journal article" date="2016" name="Front. Microbiol.">
        <title>Genomic Resource of Rice Seed Associated Bacteria.</title>
        <authorList>
            <person name="Midha S."/>
            <person name="Bansal K."/>
            <person name="Sharma S."/>
            <person name="Kumar N."/>
            <person name="Patil P.P."/>
            <person name="Chaudhry V."/>
            <person name="Patil P.B."/>
        </authorList>
    </citation>
    <scope>NUCLEOTIDE SEQUENCE [LARGE SCALE GENOMIC DNA]</scope>
    <source>
        <strain evidence="1 2">NS115</strain>
    </source>
</reference>
<dbReference type="EMBL" id="LDRX01000015">
    <property type="protein sequence ID" value="KTS84452.1"/>
    <property type="molecule type" value="Genomic_DNA"/>
</dbReference>
<gene>
    <name evidence="1" type="ORF">NS115_03745</name>
</gene>
<dbReference type="Proteomes" id="UP000074866">
    <property type="component" value="Unassembled WGS sequence"/>
</dbReference>
<sequence length="59" mass="6786">MSKLRSYKGFKIKETIEDSTGDALFMIYTAEEYSYGEGLRTAEWEAGSLEEAKQFIDSY</sequence>
<evidence type="ECO:0000313" key="1">
    <source>
        <dbReference type="EMBL" id="KTS84452.1"/>
    </source>
</evidence>
<protein>
    <submittedName>
        <fullName evidence="1">Uncharacterized protein</fullName>
    </submittedName>
</protein>
<proteinExistence type="predicted"/>